<keyword evidence="2" id="KW-1185">Reference proteome</keyword>
<reference evidence="1 2" key="1">
    <citation type="journal article" date="2018" name="Biotechnol. Biofuels">
        <title>Integrative visual omics of the white-rot fungus Polyporus brumalis exposes the biotechnological potential of its oxidative enzymes for delignifying raw plant biomass.</title>
        <authorList>
            <person name="Miyauchi S."/>
            <person name="Rancon A."/>
            <person name="Drula E."/>
            <person name="Hage H."/>
            <person name="Chaduli D."/>
            <person name="Favel A."/>
            <person name="Grisel S."/>
            <person name="Henrissat B."/>
            <person name="Herpoel-Gimbert I."/>
            <person name="Ruiz-Duenas F.J."/>
            <person name="Chevret D."/>
            <person name="Hainaut M."/>
            <person name="Lin J."/>
            <person name="Wang M."/>
            <person name="Pangilinan J."/>
            <person name="Lipzen A."/>
            <person name="Lesage-Meessen L."/>
            <person name="Navarro D."/>
            <person name="Riley R."/>
            <person name="Grigoriev I.V."/>
            <person name="Zhou S."/>
            <person name="Raouche S."/>
            <person name="Rosso M.N."/>
        </authorList>
    </citation>
    <scope>NUCLEOTIDE SEQUENCE [LARGE SCALE GENOMIC DNA]</scope>
    <source>
        <strain evidence="1 2">BRFM 1820</strain>
    </source>
</reference>
<proteinExistence type="predicted"/>
<gene>
    <name evidence="1" type="ORF">OH76DRAFT_923877</name>
</gene>
<name>A0A371CZU7_9APHY</name>
<protein>
    <submittedName>
        <fullName evidence="1">Uncharacterized protein</fullName>
    </submittedName>
</protein>
<evidence type="ECO:0000313" key="1">
    <source>
        <dbReference type="EMBL" id="RDX45818.1"/>
    </source>
</evidence>
<dbReference type="EMBL" id="KZ857433">
    <property type="protein sequence ID" value="RDX45818.1"/>
    <property type="molecule type" value="Genomic_DNA"/>
</dbReference>
<dbReference type="Proteomes" id="UP000256964">
    <property type="component" value="Unassembled WGS sequence"/>
</dbReference>
<evidence type="ECO:0000313" key="2">
    <source>
        <dbReference type="Proteomes" id="UP000256964"/>
    </source>
</evidence>
<organism evidence="1 2">
    <name type="scientific">Lentinus brumalis</name>
    <dbReference type="NCBI Taxonomy" id="2498619"/>
    <lineage>
        <taxon>Eukaryota</taxon>
        <taxon>Fungi</taxon>
        <taxon>Dikarya</taxon>
        <taxon>Basidiomycota</taxon>
        <taxon>Agaricomycotina</taxon>
        <taxon>Agaricomycetes</taxon>
        <taxon>Polyporales</taxon>
        <taxon>Polyporaceae</taxon>
        <taxon>Lentinus</taxon>
    </lineage>
</organism>
<accession>A0A371CZU7</accession>
<sequence>MIPPQAASAIFKSLARVADTSDALKIALHEISYKPFISFFNVTGTPDHRRPQSCGHWCASPPFWSDATTSQSTTPLCWRSRCMQAMKSPSRL</sequence>
<dbReference type="AlphaFoldDB" id="A0A371CZU7"/>